<keyword evidence="1" id="KW-0732">Signal</keyword>
<keyword evidence="3" id="KW-1185">Reference proteome</keyword>
<dbReference type="Proteomes" id="UP000822688">
    <property type="component" value="Chromosome 1"/>
</dbReference>
<accession>A0A8T0J5K3</accession>
<organism evidence="2 3">
    <name type="scientific">Ceratodon purpureus</name>
    <name type="common">Fire moss</name>
    <name type="synonym">Dicranum purpureum</name>
    <dbReference type="NCBI Taxonomy" id="3225"/>
    <lineage>
        <taxon>Eukaryota</taxon>
        <taxon>Viridiplantae</taxon>
        <taxon>Streptophyta</taxon>
        <taxon>Embryophyta</taxon>
        <taxon>Bryophyta</taxon>
        <taxon>Bryophytina</taxon>
        <taxon>Bryopsida</taxon>
        <taxon>Dicranidae</taxon>
        <taxon>Pseudoditrichales</taxon>
        <taxon>Ditrichaceae</taxon>
        <taxon>Ceratodon</taxon>
    </lineage>
</organism>
<evidence type="ECO:0000313" key="3">
    <source>
        <dbReference type="Proteomes" id="UP000822688"/>
    </source>
</evidence>
<dbReference type="EMBL" id="CM026421">
    <property type="protein sequence ID" value="KAG0590073.1"/>
    <property type="molecule type" value="Genomic_DNA"/>
</dbReference>
<proteinExistence type="predicted"/>
<dbReference type="AlphaFoldDB" id="A0A8T0J5K3"/>
<sequence>MFPLHFNLINLLVCLCVPAWIETYLTTDRCQIELGVQSYADASRVRFYYLKIYN</sequence>
<evidence type="ECO:0000313" key="2">
    <source>
        <dbReference type="EMBL" id="KAG0590073.1"/>
    </source>
</evidence>
<name>A0A8T0J5K3_CERPU</name>
<gene>
    <name evidence="2" type="ORF">KC19_1G069300</name>
</gene>
<feature type="signal peptide" evidence="1">
    <location>
        <begin position="1"/>
        <end position="23"/>
    </location>
</feature>
<comment type="caution">
    <text evidence="2">The sequence shown here is derived from an EMBL/GenBank/DDBJ whole genome shotgun (WGS) entry which is preliminary data.</text>
</comment>
<protein>
    <submittedName>
        <fullName evidence="2">Uncharacterized protein</fullName>
    </submittedName>
</protein>
<reference evidence="2" key="1">
    <citation type="submission" date="2020-06" db="EMBL/GenBank/DDBJ databases">
        <title>WGS assembly of Ceratodon purpureus strain R40.</title>
        <authorList>
            <person name="Carey S.B."/>
            <person name="Jenkins J."/>
            <person name="Shu S."/>
            <person name="Lovell J.T."/>
            <person name="Sreedasyam A."/>
            <person name="Maumus F."/>
            <person name="Tiley G.P."/>
            <person name="Fernandez-Pozo N."/>
            <person name="Barry K."/>
            <person name="Chen C."/>
            <person name="Wang M."/>
            <person name="Lipzen A."/>
            <person name="Daum C."/>
            <person name="Saski C.A."/>
            <person name="Payton A.C."/>
            <person name="Mcbreen J.C."/>
            <person name="Conrad R.E."/>
            <person name="Kollar L.M."/>
            <person name="Olsson S."/>
            <person name="Huttunen S."/>
            <person name="Landis J.B."/>
            <person name="Wickett N.J."/>
            <person name="Johnson M.G."/>
            <person name="Rensing S.A."/>
            <person name="Grimwood J."/>
            <person name="Schmutz J."/>
            <person name="Mcdaniel S.F."/>
        </authorList>
    </citation>
    <scope>NUCLEOTIDE SEQUENCE</scope>
    <source>
        <strain evidence="2">R40</strain>
    </source>
</reference>
<evidence type="ECO:0000256" key="1">
    <source>
        <dbReference type="SAM" id="SignalP"/>
    </source>
</evidence>
<feature type="chain" id="PRO_5035869203" evidence="1">
    <location>
        <begin position="24"/>
        <end position="54"/>
    </location>
</feature>